<sequence>MAGDGSLLLNDGLILTGLHQSAQCTNLLQRVCFASILQRQQPIGPRASFLLSPDAEQPESQDQDANGQQEGNHHQLAVVASLFQNFLAGLQHGLTIFSGGWENFHKFRNILNGLSFS</sequence>
<organism evidence="2 3">
    <name type="scientific">Ataeniobius toweri</name>
    <dbReference type="NCBI Taxonomy" id="208326"/>
    <lineage>
        <taxon>Eukaryota</taxon>
        <taxon>Metazoa</taxon>
        <taxon>Chordata</taxon>
        <taxon>Craniata</taxon>
        <taxon>Vertebrata</taxon>
        <taxon>Euteleostomi</taxon>
        <taxon>Actinopterygii</taxon>
        <taxon>Neopterygii</taxon>
        <taxon>Teleostei</taxon>
        <taxon>Neoteleostei</taxon>
        <taxon>Acanthomorphata</taxon>
        <taxon>Ovalentaria</taxon>
        <taxon>Atherinomorphae</taxon>
        <taxon>Cyprinodontiformes</taxon>
        <taxon>Goodeidae</taxon>
        <taxon>Ataeniobius</taxon>
    </lineage>
</organism>
<gene>
    <name evidence="2" type="ORF">ATANTOWER_020485</name>
</gene>
<evidence type="ECO:0000256" key="1">
    <source>
        <dbReference type="SAM" id="MobiDB-lite"/>
    </source>
</evidence>
<reference evidence="2 3" key="1">
    <citation type="submission" date="2021-07" db="EMBL/GenBank/DDBJ databases">
        <authorList>
            <person name="Palmer J.M."/>
        </authorList>
    </citation>
    <scope>NUCLEOTIDE SEQUENCE [LARGE SCALE GENOMIC DNA]</scope>
    <source>
        <strain evidence="2 3">AT_MEX2019</strain>
        <tissue evidence="2">Muscle</tissue>
    </source>
</reference>
<feature type="region of interest" description="Disordered" evidence="1">
    <location>
        <begin position="48"/>
        <end position="72"/>
    </location>
</feature>
<keyword evidence="3" id="KW-1185">Reference proteome</keyword>
<proteinExistence type="predicted"/>
<comment type="caution">
    <text evidence="2">The sequence shown here is derived from an EMBL/GenBank/DDBJ whole genome shotgun (WGS) entry which is preliminary data.</text>
</comment>
<protein>
    <submittedName>
        <fullName evidence="2">Uncharacterized protein</fullName>
    </submittedName>
</protein>
<accession>A0ABU7BAB1</accession>
<dbReference type="Proteomes" id="UP001345963">
    <property type="component" value="Unassembled WGS sequence"/>
</dbReference>
<name>A0ABU7BAB1_9TELE</name>
<evidence type="ECO:0000313" key="3">
    <source>
        <dbReference type="Proteomes" id="UP001345963"/>
    </source>
</evidence>
<dbReference type="EMBL" id="JAHUTI010043687">
    <property type="protein sequence ID" value="MED6246598.1"/>
    <property type="molecule type" value="Genomic_DNA"/>
</dbReference>
<evidence type="ECO:0000313" key="2">
    <source>
        <dbReference type="EMBL" id="MED6246598.1"/>
    </source>
</evidence>